<sequence>MKRNHLQIAATSVTVVNADASTVAGGDVIGKDKSMYENDDDDAGGVDELLAMLGYKVKSSDMVDVAQKIESKICELNPSDLFVFIFFFISGFWFWFCIFVVVVHSYSEFDPE</sequence>
<dbReference type="EMBL" id="JAUHHV010000007">
    <property type="protein sequence ID" value="KAK1417183.1"/>
    <property type="molecule type" value="Genomic_DNA"/>
</dbReference>
<comment type="caution">
    <text evidence="4">The sequence shown here is derived from an EMBL/GenBank/DDBJ whole genome shotgun (WGS) entry which is preliminary data.</text>
</comment>
<proteinExistence type="predicted"/>
<dbReference type="InterPro" id="IPR021914">
    <property type="entry name" value="TF_DELLA_N"/>
</dbReference>
<organism evidence="4 5">
    <name type="scientific">Tagetes erecta</name>
    <name type="common">African marigold</name>
    <dbReference type="NCBI Taxonomy" id="13708"/>
    <lineage>
        <taxon>Eukaryota</taxon>
        <taxon>Viridiplantae</taxon>
        <taxon>Streptophyta</taxon>
        <taxon>Embryophyta</taxon>
        <taxon>Tracheophyta</taxon>
        <taxon>Spermatophyta</taxon>
        <taxon>Magnoliopsida</taxon>
        <taxon>eudicotyledons</taxon>
        <taxon>Gunneridae</taxon>
        <taxon>Pentapetalae</taxon>
        <taxon>asterids</taxon>
        <taxon>campanulids</taxon>
        <taxon>Asterales</taxon>
        <taxon>Asteraceae</taxon>
        <taxon>Asteroideae</taxon>
        <taxon>Heliantheae alliance</taxon>
        <taxon>Tageteae</taxon>
        <taxon>Tagetes</taxon>
    </lineage>
</organism>
<dbReference type="EMBL" id="JAUHHV010000008">
    <property type="protein sequence ID" value="KAK1414708.1"/>
    <property type="molecule type" value="Genomic_DNA"/>
</dbReference>
<keyword evidence="5" id="KW-1185">Reference proteome</keyword>
<evidence type="ECO:0000313" key="5">
    <source>
        <dbReference type="Proteomes" id="UP001229421"/>
    </source>
</evidence>
<keyword evidence="1" id="KW-0812">Transmembrane</keyword>
<evidence type="ECO:0000256" key="1">
    <source>
        <dbReference type="SAM" id="Phobius"/>
    </source>
</evidence>
<feature type="domain" description="Transcriptional factor DELLA N-terminal" evidence="2">
    <location>
        <begin position="47"/>
        <end position="70"/>
    </location>
</feature>
<keyword evidence="1" id="KW-1133">Transmembrane helix</keyword>
<accession>A0AAD8NQP1</accession>
<dbReference type="Proteomes" id="UP001229421">
    <property type="component" value="Unassembled WGS sequence"/>
</dbReference>
<dbReference type="AlphaFoldDB" id="A0AAD8NQP1"/>
<evidence type="ECO:0000313" key="3">
    <source>
        <dbReference type="EMBL" id="KAK1414708.1"/>
    </source>
</evidence>
<protein>
    <recommendedName>
        <fullName evidence="2">Transcriptional factor DELLA N-terminal domain-containing protein</fullName>
    </recommendedName>
</protein>
<name>A0AAD8NQP1_TARER</name>
<dbReference type="Gene3D" id="1.10.10.1290">
    <property type="entry name" value="Transcriptional regulator DELLA, N-terminal domain"/>
    <property type="match status" value="1"/>
</dbReference>
<dbReference type="InterPro" id="IPR038088">
    <property type="entry name" value="DELLA_N_sf"/>
</dbReference>
<evidence type="ECO:0000313" key="4">
    <source>
        <dbReference type="EMBL" id="KAK1417183.1"/>
    </source>
</evidence>
<gene>
    <name evidence="4" type="ORF">QVD17_26306</name>
    <name evidence="3" type="ORF">QVD17_30458</name>
</gene>
<keyword evidence="1" id="KW-0472">Membrane</keyword>
<feature type="transmembrane region" description="Helical" evidence="1">
    <location>
        <begin position="81"/>
        <end position="106"/>
    </location>
</feature>
<reference evidence="4" key="1">
    <citation type="journal article" date="2023" name="bioRxiv">
        <title>Improved chromosome-level genome assembly for marigold (Tagetes erecta).</title>
        <authorList>
            <person name="Jiang F."/>
            <person name="Yuan L."/>
            <person name="Wang S."/>
            <person name="Wang H."/>
            <person name="Xu D."/>
            <person name="Wang A."/>
            <person name="Fan W."/>
        </authorList>
    </citation>
    <scope>NUCLEOTIDE SEQUENCE</scope>
    <source>
        <strain evidence="4">WSJ</strain>
        <tissue evidence="4">Leaf</tissue>
    </source>
</reference>
<evidence type="ECO:0000259" key="2">
    <source>
        <dbReference type="Pfam" id="PF12041"/>
    </source>
</evidence>
<dbReference type="Pfam" id="PF12041">
    <property type="entry name" value="DELLA"/>
    <property type="match status" value="1"/>
</dbReference>